<protein>
    <submittedName>
        <fullName evidence="2">VOC family protein</fullName>
    </submittedName>
</protein>
<evidence type="ECO:0000259" key="1">
    <source>
        <dbReference type="PROSITE" id="PS51819"/>
    </source>
</evidence>
<dbReference type="EMBL" id="CP126084">
    <property type="protein sequence ID" value="WHX46995.1"/>
    <property type="molecule type" value="Genomic_DNA"/>
</dbReference>
<dbReference type="Pfam" id="PF00903">
    <property type="entry name" value="Glyoxalase"/>
    <property type="match status" value="1"/>
</dbReference>
<gene>
    <name evidence="2" type="ORF">QNH46_12450</name>
</gene>
<dbReference type="KEGG" id="pwn:QNH46_12450"/>
<accession>A0AA95HZN9</accession>
<name>A0AA95HZN9_9BACL</name>
<evidence type="ECO:0000313" key="2">
    <source>
        <dbReference type="EMBL" id="WHX46995.1"/>
    </source>
</evidence>
<dbReference type="InterPro" id="IPR004360">
    <property type="entry name" value="Glyas_Fos-R_dOase_dom"/>
</dbReference>
<dbReference type="CDD" id="cd07263">
    <property type="entry name" value="VOC_like"/>
    <property type="match status" value="1"/>
</dbReference>
<dbReference type="InterPro" id="IPR037523">
    <property type="entry name" value="VOC_core"/>
</dbReference>
<reference evidence="2" key="1">
    <citation type="submission" date="2023-05" db="EMBL/GenBank/DDBJ databases">
        <title>Comparative genomics of Bacillaceae isolates and their secondary metabolite potential.</title>
        <authorList>
            <person name="Song L."/>
            <person name="Nielsen L.J."/>
            <person name="Mohite O."/>
            <person name="Xu X."/>
            <person name="Weber T."/>
            <person name="Kovacs A.T."/>
        </authorList>
    </citation>
    <scope>NUCLEOTIDE SEQUENCE</scope>
    <source>
        <strain evidence="2">B2_4</strain>
    </source>
</reference>
<dbReference type="InterPro" id="IPR029068">
    <property type="entry name" value="Glyas_Bleomycin-R_OHBP_Dase"/>
</dbReference>
<dbReference type="RefSeq" id="WP_283924597.1">
    <property type="nucleotide sequence ID" value="NZ_CP126084.1"/>
</dbReference>
<dbReference type="Gene3D" id="3.10.180.10">
    <property type="entry name" value="2,3-Dihydroxybiphenyl 1,2-Dioxygenase, domain 1"/>
    <property type="match status" value="1"/>
</dbReference>
<dbReference type="PANTHER" id="PTHR36437:SF2">
    <property type="entry name" value="GLYOXALASE_BLEOMYCIN RESISTANCE PROTEIN_DIOXYGENASE"/>
    <property type="match status" value="1"/>
</dbReference>
<dbReference type="Proteomes" id="UP001177943">
    <property type="component" value="Chromosome"/>
</dbReference>
<proteinExistence type="predicted"/>
<organism evidence="2 3">
    <name type="scientific">Paenibacillus woosongensis</name>
    <dbReference type="NCBI Taxonomy" id="307580"/>
    <lineage>
        <taxon>Bacteria</taxon>
        <taxon>Bacillati</taxon>
        <taxon>Bacillota</taxon>
        <taxon>Bacilli</taxon>
        <taxon>Bacillales</taxon>
        <taxon>Paenibacillaceae</taxon>
        <taxon>Paenibacillus</taxon>
    </lineage>
</organism>
<dbReference type="AlphaFoldDB" id="A0AA95HZN9"/>
<feature type="domain" description="VOC" evidence="1">
    <location>
        <begin position="4"/>
        <end position="123"/>
    </location>
</feature>
<sequence>MINRIGQVMLYVSNQDEAREFWTEKLGFEVISEETNGPMRWIEVAPKGAATSIVLHNKEAVAQMNPEMNLGTPSLMYFTENLDQLYRDLTKKNVTVGDIVELPAGRVFNFADDEDNYFAVMETRKKK</sequence>
<dbReference type="PANTHER" id="PTHR36437">
    <property type="entry name" value="GLYOXALASE/BLEOMYCIN RESISTANCE PROTEIN/DIOXYGENASE"/>
    <property type="match status" value="1"/>
</dbReference>
<dbReference type="PROSITE" id="PS51819">
    <property type="entry name" value="VOC"/>
    <property type="match status" value="1"/>
</dbReference>
<evidence type="ECO:0000313" key="3">
    <source>
        <dbReference type="Proteomes" id="UP001177943"/>
    </source>
</evidence>
<dbReference type="SUPFAM" id="SSF54593">
    <property type="entry name" value="Glyoxalase/Bleomycin resistance protein/Dihydroxybiphenyl dioxygenase"/>
    <property type="match status" value="1"/>
</dbReference>